<protein>
    <recommendedName>
        <fullName evidence="4">PX domain-containing protein</fullName>
    </recommendedName>
</protein>
<feature type="region of interest" description="Disordered" evidence="1">
    <location>
        <begin position="105"/>
        <end position="130"/>
    </location>
</feature>
<proteinExistence type="predicted"/>
<comment type="caution">
    <text evidence="2">The sequence shown here is derived from an EMBL/GenBank/DDBJ whole genome shotgun (WGS) entry which is preliminary data.</text>
</comment>
<reference evidence="2" key="1">
    <citation type="submission" date="2021-02" db="EMBL/GenBank/DDBJ databases">
        <authorList>
            <person name="Palmer J.M."/>
        </authorList>
    </citation>
    <scope>NUCLEOTIDE SEQUENCE</scope>
    <source>
        <strain evidence="2">SCRP23</strain>
    </source>
</reference>
<accession>A0A8T1WW84</accession>
<sequence>MIPRSAIDRENSSSTELLTAEKQPLQSLCLLSKDSDNAALETKGTAKPADNSAVRPLHLDLDAHQRWNAVNAVKFLRTIDKIDIQGTTLHDDNVYFVVSVHVNPTATNQSPTQRKPSADLSSSQSKLKEASLPTIYQGERRFSDFEKLREDVNKSVSILPQCTCDYCTEFVLYIRYNLSQPRTIAKLVTTTKKRVTILTAFINDFVRMSQRRVEKKKGRRKCKAQELVPGLLQAFLTKQHK</sequence>
<keyword evidence="3" id="KW-1185">Reference proteome</keyword>
<evidence type="ECO:0000256" key="1">
    <source>
        <dbReference type="SAM" id="MobiDB-lite"/>
    </source>
</evidence>
<evidence type="ECO:0008006" key="4">
    <source>
        <dbReference type="Google" id="ProtNLM"/>
    </source>
</evidence>
<gene>
    <name evidence="2" type="ORF">PHYBOEH_001454</name>
</gene>
<dbReference type="OrthoDB" id="152358at2759"/>
<name>A0A8T1WW84_9STRA</name>
<dbReference type="Proteomes" id="UP000693981">
    <property type="component" value="Unassembled WGS sequence"/>
</dbReference>
<dbReference type="EMBL" id="JAGDFL010000130">
    <property type="protein sequence ID" value="KAG7397004.1"/>
    <property type="molecule type" value="Genomic_DNA"/>
</dbReference>
<feature type="compositionally biased region" description="Polar residues" evidence="1">
    <location>
        <begin position="105"/>
        <end position="125"/>
    </location>
</feature>
<organism evidence="2 3">
    <name type="scientific">Phytophthora boehmeriae</name>
    <dbReference type="NCBI Taxonomy" id="109152"/>
    <lineage>
        <taxon>Eukaryota</taxon>
        <taxon>Sar</taxon>
        <taxon>Stramenopiles</taxon>
        <taxon>Oomycota</taxon>
        <taxon>Peronosporomycetes</taxon>
        <taxon>Peronosporales</taxon>
        <taxon>Peronosporaceae</taxon>
        <taxon>Phytophthora</taxon>
    </lineage>
</organism>
<evidence type="ECO:0000313" key="2">
    <source>
        <dbReference type="EMBL" id="KAG7397004.1"/>
    </source>
</evidence>
<evidence type="ECO:0000313" key="3">
    <source>
        <dbReference type="Proteomes" id="UP000693981"/>
    </source>
</evidence>
<dbReference type="AlphaFoldDB" id="A0A8T1WW84"/>